<sequence>MTRQKEEGRFFGGDHSQQQQQQSQQQQAAALSARPPLRRAAPHRRVFDCLASTNGALSVTKDFLCRTSPRRVPDRGPRPSPRFRTPKVARRNVNNTGSSM</sequence>
<evidence type="ECO:0000256" key="1">
    <source>
        <dbReference type="SAM" id="MobiDB-lite"/>
    </source>
</evidence>
<feature type="region of interest" description="Disordered" evidence="1">
    <location>
        <begin position="1"/>
        <end position="40"/>
    </location>
</feature>
<organism evidence="2 3">
    <name type="scientific">Cloeon dipterum</name>
    <dbReference type="NCBI Taxonomy" id="197152"/>
    <lineage>
        <taxon>Eukaryota</taxon>
        <taxon>Metazoa</taxon>
        <taxon>Ecdysozoa</taxon>
        <taxon>Arthropoda</taxon>
        <taxon>Hexapoda</taxon>
        <taxon>Insecta</taxon>
        <taxon>Pterygota</taxon>
        <taxon>Palaeoptera</taxon>
        <taxon>Ephemeroptera</taxon>
        <taxon>Pisciforma</taxon>
        <taxon>Baetidae</taxon>
        <taxon>Cloeon</taxon>
    </lineage>
</organism>
<name>A0A8S1DA38_9INSE</name>
<reference evidence="2 3" key="1">
    <citation type="submission" date="2020-04" db="EMBL/GenBank/DDBJ databases">
        <authorList>
            <person name="Alioto T."/>
            <person name="Alioto T."/>
            <person name="Gomez Garrido J."/>
        </authorList>
    </citation>
    <scope>NUCLEOTIDE SEQUENCE [LARGE SCALE GENOMIC DNA]</scope>
</reference>
<comment type="caution">
    <text evidence="2">The sequence shown here is derived from an EMBL/GenBank/DDBJ whole genome shotgun (WGS) entry which is preliminary data.</text>
</comment>
<evidence type="ECO:0000313" key="2">
    <source>
        <dbReference type="EMBL" id="CAB3379514.1"/>
    </source>
</evidence>
<feature type="region of interest" description="Disordered" evidence="1">
    <location>
        <begin position="68"/>
        <end position="100"/>
    </location>
</feature>
<gene>
    <name evidence="2" type="ORF">CLODIP_2_CD16108</name>
</gene>
<proteinExistence type="predicted"/>
<evidence type="ECO:0000313" key="3">
    <source>
        <dbReference type="Proteomes" id="UP000494165"/>
    </source>
</evidence>
<dbReference type="Proteomes" id="UP000494165">
    <property type="component" value="Unassembled WGS sequence"/>
</dbReference>
<accession>A0A8S1DA38</accession>
<dbReference type="EMBL" id="CADEPI010000187">
    <property type="protein sequence ID" value="CAB3379514.1"/>
    <property type="molecule type" value="Genomic_DNA"/>
</dbReference>
<protein>
    <submittedName>
        <fullName evidence="2">Uncharacterized protein</fullName>
    </submittedName>
</protein>
<feature type="compositionally biased region" description="Low complexity" evidence="1">
    <location>
        <begin position="16"/>
        <end position="35"/>
    </location>
</feature>
<keyword evidence="3" id="KW-1185">Reference proteome</keyword>
<dbReference type="AlphaFoldDB" id="A0A8S1DA38"/>